<reference evidence="1 2" key="1">
    <citation type="submission" date="2022-01" db="EMBL/GenBank/DDBJ databases">
        <authorList>
            <person name="Xiong W."/>
            <person name="Schranz E."/>
        </authorList>
    </citation>
    <scope>NUCLEOTIDE SEQUENCE [LARGE SCALE GENOMIC DNA]</scope>
</reference>
<keyword evidence="2" id="KW-1185">Reference proteome</keyword>
<organism evidence="1 2">
    <name type="scientific">Lactuca virosa</name>
    <dbReference type="NCBI Taxonomy" id="75947"/>
    <lineage>
        <taxon>Eukaryota</taxon>
        <taxon>Viridiplantae</taxon>
        <taxon>Streptophyta</taxon>
        <taxon>Embryophyta</taxon>
        <taxon>Tracheophyta</taxon>
        <taxon>Spermatophyta</taxon>
        <taxon>Magnoliopsida</taxon>
        <taxon>eudicotyledons</taxon>
        <taxon>Gunneridae</taxon>
        <taxon>Pentapetalae</taxon>
        <taxon>asterids</taxon>
        <taxon>campanulids</taxon>
        <taxon>Asterales</taxon>
        <taxon>Asteraceae</taxon>
        <taxon>Cichorioideae</taxon>
        <taxon>Cichorieae</taxon>
        <taxon>Lactucinae</taxon>
        <taxon>Lactuca</taxon>
    </lineage>
</organism>
<evidence type="ECO:0000313" key="1">
    <source>
        <dbReference type="EMBL" id="CAH1448422.1"/>
    </source>
</evidence>
<dbReference type="AlphaFoldDB" id="A0AAU9PEE5"/>
<sequence length="171" mass="19269">MESIGISHIETVKSKLTVRTMGMLIRKYNIDLKFHPRLPEANDAIIDGPEGFVGAYRVFFKSVLRIPAFDLLEAVLDYYDVSSSINLFRHFHIPMSNGDWVSFSLRHGLVELCDGLPTSIKYWKEEFVFVHSSAFSGPMAYSATADTVADHVPELSPDELLIIEKLSANFV</sequence>
<dbReference type="Proteomes" id="UP001157418">
    <property type="component" value="Unassembled WGS sequence"/>
</dbReference>
<comment type="caution">
    <text evidence="1">The sequence shown here is derived from an EMBL/GenBank/DDBJ whole genome shotgun (WGS) entry which is preliminary data.</text>
</comment>
<dbReference type="EMBL" id="CAKMRJ010005634">
    <property type="protein sequence ID" value="CAH1448422.1"/>
    <property type="molecule type" value="Genomic_DNA"/>
</dbReference>
<accession>A0AAU9PEE5</accession>
<gene>
    <name evidence="1" type="ORF">LVIROSA_LOCUS33971</name>
</gene>
<protein>
    <submittedName>
        <fullName evidence="1">Uncharacterized protein</fullName>
    </submittedName>
</protein>
<proteinExistence type="predicted"/>
<name>A0AAU9PEE5_9ASTR</name>
<evidence type="ECO:0000313" key="2">
    <source>
        <dbReference type="Proteomes" id="UP001157418"/>
    </source>
</evidence>